<dbReference type="Proteomes" id="UP000242715">
    <property type="component" value="Unassembled WGS sequence"/>
</dbReference>
<organism evidence="2 3">
    <name type="scientific">Trifolium subterraneum</name>
    <name type="common">Subterranean clover</name>
    <dbReference type="NCBI Taxonomy" id="3900"/>
    <lineage>
        <taxon>Eukaryota</taxon>
        <taxon>Viridiplantae</taxon>
        <taxon>Streptophyta</taxon>
        <taxon>Embryophyta</taxon>
        <taxon>Tracheophyta</taxon>
        <taxon>Spermatophyta</taxon>
        <taxon>Magnoliopsida</taxon>
        <taxon>eudicotyledons</taxon>
        <taxon>Gunneridae</taxon>
        <taxon>Pentapetalae</taxon>
        <taxon>rosids</taxon>
        <taxon>fabids</taxon>
        <taxon>Fabales</taxon>
        <taxon>Fabaceae</taxon>
        <taxon>Papilionoideae</taxon>
        <taxon>50 kb inversion clade</taxon>
        <taxon>NPAAA clade</taxon>
        <taxon>Hologalegina</taxon>
        <taxon>IRL clade</taxon>
        <taxon>Trifolieae</taxon>
        <taxon>Trifolium</taxon>
    </lineage>
</organism>
<sequence>LFKKYKVTIPYYITEGGEDERPRSRSPTRITSSGSGSSGQFTLHRSASFATPAAGSTSYASPTCDTPSPAQCEEVNKVLIGLQIDAIPDIVGAITSKEVRGLLYSPVCRLTFDHVLFHSGPLR</sequence>
<evidence type="ECO:0000313" key="2">
    <source>
        <dbReference type="EMBL" id="GAU31209.1"/>
    </source>
</evidence>
<gene>
    <name evidence="2" type="ORF">TSUD_210660</name>
</gene>
<feature type="compositionally biased region" description="Low complexity" evidence="1">
    <location>
        <begin position="25"/>
        <end position="39"/>
    </location>
</feature>
<keyword evidence="3" id="KW-1185">Reference proteome</keyword>
<dbReference type="EMBL" id="DF973448">
    <property type="protein sequence ID" value="GAU31209.1"/>
    <property type="molecule type" value="Genomic_DNA"/>
</dbReference>
<name>A0A2Z6NHP2_TRISU</name>
<protein>
    <submittedName>
        <fullName evidence="2">Uncharacterized protein</fullName>
    </submittedName>
</protein>
<evidence type="ECO:0000313" key="3">
    <source>
        <dbReference type="Proteomes" id="UP000242715"/>
    </source>
</evidence>
<accession>A0A2Z6NHP2</accession>
<evidence type="ECO:0000256" key="1">
    <source>
        <dbReference type="SAM" id="MobiDB-lite"/>
    </source>
</evidence>
<feature type="region of interest" description="Disordered" evidence="1">
    <location>
        <begin position="16"/>
        <end position="42"/>
    </location>
</feature>
<reference evidence="3" key="1">
    <citation type="journal article" date="2017" name="Front. Plant Sci.">
        <title>Climate Clever Clovers: New Paradigm to Reduce the Environmental Footprint of Ruminants by Breeding Low Methanogenic Forages Utilizing Haplotype Variation.</title>
        <authorList>
            <person name="Kaur P."/>
            <person name="Appels R."/>
            <person name="Bayer P.E."/>
            <person name="Keeble-Gagnere G."/>
            <person name="Wang J."/>
            <person name="Hirakawa H."/>
            <person name="Shirasawa K."/>
            <person name="Vercoe P."/>
            <person name="Stefanova K."/>
            <person name="Durmic Z."/>
            <person name="Nichols P."/>
            <person name="Revell C."/>
            <person name="Isobe S.N."/>
            <person name="Edwards D."/>
            <person name="Erskine W."/>
        </authorList>
    </citation>
    <scope>NUCLEOTIDE SEQUENCE [LARGE SCALE GENOMIC DNA]</scope>
    <source>
        <strain evidence="3">cv. Daliak</strain>
    </source>
</reference>
<proteinExistence type="predicted"/>
<feature type="non-terminal residue" evidence="2">
    <location>
        <position position="1"/>
    </location>
</feature>
<dbReference type="AlphaFoldDB" id="A0A2Z6NHP2"/>